<keyword evidence="2" id="KW-1185">Reference proteome</keyword>
<sequence length="239" mass="26490">MTNSSSESKNKTLSPEAEFSSKVTFRDYLIASEQKSNKPLPFWRLLAPLALQTGLIMAVPAQAVYTDVTGKTVILQTVPVNPNNVLEGNALDLDYNISRTANLSRLPGWQTLVSKGRGSGRRLPEGTNIYVTLQEQLSTGRGVPRAWRPLRVSSDRPTTLRANQVALKGVYQDGSVNYGLETYYIPENQRQQIRNDLQAQRARRGQVPPIVVKAKVDPQGKAVPVSMWVRESQLSLLSC</sequence>
<name>A0A2K8T012_9NOSO</name>
<protein>
    <submittedName>
        <fullName evidence="1">Putative membrane-anchored protein</fullName>
    </submittedName>
</protein>
<gene>
    <name evidence="1" type="ORF">COO91_07076</name>
</gene>
<reference evidence="1 2" key="1">
    <citation type="submission" date="2017-11" db="EMBL/GenBank/DDBJ databases">
        <title>Complete genome of a free-living desiccation-tolerant cyanobacterium and its photosynthetic adaptation to extreme terrestrial habitat.</title>
        <authorList>
            <person name="Shang J."/>
        </authorList>
    </citation>
    <scope>NUCLEOTIDE SEQUENCE [LARGE SCALE GENOMIC DNA]</scope>
    <source>
        <strain evidence="1 2">CCNUN1</strain>
    </source>
</reference>
<dbReference type="Pfam" id="PF14345">
    <property type="entry name" value="GDYXXLXY"/>
    <property type="match status" value="1"/>
</dbReference>
<dbReference type="EMBL" id="CP024785">
    <property type="protein sequence ID" value="AUB41038.1"/>
    <property type="molecule type" value="Genomic_DNA"/>
</dbReference>
<dbReference type="Proteomes" id="UP000232003">
    <property type="component" value="Chromosome"/>
</dbReference>
<dbReference type="InterPro" id="IPR025833">
    <property type="entry name" value="GDYXXLXY"/>
</dbReference>
<proteinExistence type="predicted"/>
<dbReference type="OrthoDB" id="4868247at2"/>
<accession>A0A2K8T012</accession>
<evidence type="ECO:0000313" key="2">
    <source>
        <dbReference type="Proteomes" id="UP000232003"/>
    </source>
</evidence>
<organism evidence="1 2">
    <name type="scientific">Nostoc flagelliforme CCNUN1</name>
    <dbReference type="NCBI Taxonomy" id="2038116"/>
    <lineage>
        <taxon>Bacteria</taxon>
        <taxon>Bacillati</taxon>
        <taxon>Cyanobacteriota</taxon>
        <taxon>Cyanophyceae</taxon>
        <taxon>Nostocales</taxon>
        <taxon>Nostocaceae</taxon>
        <taxon>Nostoc</taxon>
    </lineage>
</organism>
<evidence type="ECO:0000313" key="1">
    <source>
        <dbReference type="EMBL" id="AUB41038.1"/>
    </source>
</evidence>
<dbReference type="KEGG" id="nfl:COO91_07076"/>
<dbReference type="AlphaFoldDB" id="A0A2K8T012"/>
<dbReference type="RefSeq" id="WP_100901567.1">
    <property type="nucleotide sequence ID" value="NZ_CAWNNC010000001.1"/>
</dbReference>